<dbReference type="Proteomes" id="UP000642070">
    <property type="component" value="Unassembled WGS sequence"/>
</dbReference>
<reference evidence="3" key="1">
    <citation type="journal article" date="2014" name="Int. J. Syst. Evol. Microbiol.">
        <title>Complete genome sequence of Corynebacterium casei LMG S-19264T (=DSM 44701T), isolated from a smear-ripened cheese.</title>
        <authorList>
            <consortium name="US DOE Joint Genome Institute (JGI-PGF)"/>
            <person name="Walter F."/>
            <person name="Albersmeier A."/>
            <person name="Kalinowski J."/>
            <person name="Ruckert C."/>
        </authorList>
    </citation>
    <scope>NUCLEOTIDE SEQUENCE</scope>
    <source>
        <strain evidence="3">JCM 19831</strain>
    </source>
</reference>
<feature type="domain" description="DUF5937" evidence="2">
    <location>
        <begin position="1"/>
        <end position="102"/>
    </location>
</feature>
<protein>
    <recommendedName>
        <fullName evidence="2">DUF5937 domain-containing protein</fullName>
    </recommendedName>
</protein>
<organism evidence="3 4">
    <name type="scientific">Dactylosporangium sucinum</name>
    <dbReference type="NCBI Taxonomy" id="1424081"/>
    <lineage>
        <taxon>Bacteria</taxon>
        <taxon>Bacillati</taxon>
        <taxon>Actinomycetota</taxon>
        <taxon>Actinomycetes</taxon>
        <taxon>Micromonosporales</taxon>
        <taxon>Micromonosporaceae</taxon>
        <taxon>Dactylosporangium</taxon>
    </lineage>
</organism>
<dbReference type="AlphaFoldDB" id="A0A917U5X6"/>
<evidence type="ECO:0000313" key="4">
    <source>
        <dbReference type="Proteomes" id="UP000642070"/>
    </source>
</evidence>
<evidence type="ECO:0000259" key="2">
    <source>
        <dbReference type="Pfam" id="PF19361"/>
    </source>
</evidence>
<evidence type="ECO:0000313" key="3">
    <source>
        <dbReference type="EMBL" id="GGM59591.1"/>
    </source>
</evidence>
<keyword evidence="4" id="KW-1185">Reference proteome</keyword>
<dbReference type="EMBL" id="BMPI01000043">
    <property type="protein sequence ID" value="GGM59591.1"/>
    <property type="molecule type" value="Genomic_DNA"/>
</dbReference>
<dbReference type="InterPro" id="IPR045981">
    <property type="entry name" value="DUF5937"/>
</dbReference>
<accession>A0A917U5X6</accession>
<name>A0A917U5X6_9ACTN</name>
<sequence>MSPLAELTSMLHVLAEPGHHPALSGWAAATLAGLKPALADRLLEAEFLWRSSRADFLVPGRPGPDLTAELDAVDRLGDEVYVAAALVTTCSRHYCGEGGPLTGTHSLPSNSQETLQFHWRTPCNVPPCSPPRWPPSPPPPVSPGSPPPLPRPRPW</sequence>
<dbReference type="Pfam" id="PF19361">
    <property type="entry name" value="DUF5937"/>
    <property type="match status" value="1"/>
</dbReference>
<feature type="region of interest" description="Disordered" evidence="1">
    <location>
        <begin position="128"/>
        <end position="155"/>
    </location>
</feature>
<proteinExistence type="predicted"/>
<comment type="caution">
    <text evidence="3">The sequence shown here is derived from an EMBL/GenBank/DDBJ whole genome shotgun (WGS) entry which is preliminary data.</text>
</comment>
<evidence type="ECO:0000256" key="1">
    <source>
        <dbReference type="SAM" id="MobiDB-lite"/>
    </source>
</evidence>
<reference evidence="3" key="2">
    <citation type="submission" date="2020-09" db="EMBL/GenBank/DDBJ databases">
        <authorList>
            <person name="Sun Q."/>
            <person name="Ohkuma M."/>
        </authorList>
    </citation>
    <scope>NUCLEOTIDE SEQUENCE</scope>
    <source>
        <strain evidence="3">JCM 19831</strain>
    </source>
</reference>
<gene>
    <name evidence="3" type="ORF">GCM10007977_071440</name>
</gene>